<evidence type="ECO:0000313" key="7">
    <source>
        <dbReference type="EMBL" id="PVI08360.1"/>
    </source>
</evidence>
<organism evidence="7 8">
    <name type="scientific">Periconia macrospinosa</name>
    <dbReference type="NCBI Taxonomy" id="97972"/>
    <lineage>
        <taxon>Eukaryota</taxon>
        <taxon>Fungi</taxon>
        <taxon>Dikarya</taxon>
        <taxon>Ascomycota</taxon>
        <taxon>Pezizomycotina</taxon>
        <taxon>Dothideomycetes</taxon>
        <taxon>Pleosporomycetidae</taxon>
        <taxon>Pleosporales</taxon>
        <taxon>Massarineae</taxon>
        <taxon>Periconiaceae</taxon>
        <taxon>Periconia</taxon>
    </lineage>
</organism>
<evidence type="ECO:0000259" key="6">
    <source>
        <dbReference type="PROSITE" id="PS50089"/>
    </source>
</evidence>
<gene>
    <name evidence="7" type="ORF">DM02DRAFT_647729</name>
</gene>
<evidence type="ECO:0000256" key="1">
    <source>
        <dbReference type="ARBA" id="ARBA00022723"/>
    </source>
</evidence>
<keyword evidence="8" id="KW-1185">Reference proteome</keyword>
<dbReference type="SUPFAM" id="SSF57850">
    <property type="entry name" value="RING/U-box"/>
    <property type="match status" value="1"/>
</dbReference>
<name>A0A2V1EFT9_9PLEO</name>
<dbReference type="SMART" id="SM00744">
    <property type="entry name" value="RINGv"/>
    <property type="match status" value="1"/>
</dbReference>
<evidence type="ECO:0000256" key="2">
    <source>
        <dbReference type="ARBA" id="ARBA00022771"/>
    </source>
</evidence>
<dbReference type="PROSITE" id="PS50089">
    <property type="entry name" value="ZF_RING_2"/>
    <property type="match status" value="1"/>
</dbReference>
<feature type="region of interest" description="Disordered" evidence="5">
    <location>
        <begin position="1"/>
        <end position="56"/>
    </location>
</feature>
<dbReference type="InterPro" id="IPR011016">
    <property type="entry name" value="Znf_RING-CH"/>
</dbReference>
<feature type="compositionally biased region" description="Low complexity" evidence="5">
    <location>
        <begin position="39"/>
        <end position="48"/>
    </location>
</feature>
<evidence type="ECO:0000256" key="5">
    <source>
        <dbReference type="SAM" id="MobiDB-lite"/>
    </source>
</evidence>
<dbReference type="EMBL" id="KZ805300">
    <property type="protein sequence ID" value="PVI08360.1"/>
    <property type="molecule type" value="Genomic_DNA"/>
</dbReference>
<dbReference type="Proteomes" id="UP000244855">
    <property type="component" value="Unassembled WGS sequence"/>
</dbReference>
<evidence type="ECO:0000256" key="3">
    <source>
        <dbReference type="ARBA" id="ARBA00022833"/>
    </source>
</evidence>
<evidence type="ECO:0000256" key="4">
    <source>
        <dbReference type="PROSITE-ProRule" id="PRU00175"/>
    </source>
</evidence>
<proteinExistence type="predicted"/>
<dbReference type="GO" id="GO:0008270">
    <property type="term" value="F:zinc ion binding"/>
    <property type="evidence" value="ECO:0007669"/>
    <property type="project" value="UniProtKB-KW"/>
</dbReference>
<keyword evidence="3" id="KW-0862">Zinc</keyword>
<evidence type="ECO:0000313" key="8">
    <source>
        <dbReference type="Proteomes" id="UP000244855"/>
    </source>
</evidence>
<sequence length="221" mass="25357">MSWHSAEDRTPESGVQGTVLSSAEDEGQHGPQEVRQAASSSNQEISSSDNVQTQSRSTQGIIMLVEPSPLHQPPTYLPPAPDCPICLQPQATNDNDPSITSCFSCKNWCHYSCLNEWMNMSAEGPCPFCRIPIGLLRHLPRFRQAPGAQGLDEWQDRWWLKENGHWRYWVRKNDDWREYTLETLRAERRGHEINEQGARDTASADTAANHGSWWRVWRWWG</sequence>
<feature type="compositionally biased region" description="Basic and acidic residues" evidence="5">
    <location>
        <begin position="1"/>
        <end position="11"/>
    </location>
</feature>
<dbReference type="Pfam" id="PF13639">
    <property type="entry name" value="zf-RING_2"/>
    <property type="match status" value="1"/>
</dbReference>
<keyword evidence="1" id="KW-0479">Metal-binding</keyword>
<dbReference type="InterPro" id="IPR013083">
    <property type="entry name" value="Znf_RING/FYVE/PHD"/>
</dbReference>
<reference evidence="7 8" key="1">
    <citation type="journal article" date="2018" name="Sci. Rep.">
        <title>Comparative genomics provides insights into the lifestyle and reveals functional heterogeneity of dark septate endophytic fungi.</title>
        <authorList>
            <person name="Knapp D.G."/>
            <person name="Nemeth J.B."/>
            <person name="Barry K."/>
            <person name="Hainaut M."/>
            <person name="Henrissat B."/>
            <person name="Johnson J."/>
            <person name="Kuo A."/>
            <person name="Lim J.H.P."/>
            <person name="Lipzen A."/>
            <person name="Nolan M."/>
            <person name="Ohm R.A."/>
            <person name="Tamas L."/>
            <person name="Grigoriev I.V."/>
            <person name="Spatafora J.W."/>
            <person name="Nagy L.G."/>
            <person name="Kovacs G.M."/>
        </authorList>
    </citation>
    <scope>NUCLEOTIDE SEQUENCE [LARGE SCALE GENOMIC DNA]</scope>
    <source>
        <strain evidence="7 8">DSE2036</strain>
    </source>
</reference>
<accession>A0A2V1EFT9</accession>
<dbReference type="AlphaFoldDB" id="A0A2V1EFT9"/>
<keyword evidence="2 4" id="KW-0863">Zinc-finger</keyword>
<feature type="domain" description="RING-type" evidence="6">
    <location>
        <begin position="83"/>
        <end position="130"/>
    </location>
</feature>
<dbReference type="InterPro" id="IPR001841">
    <property type="entry name" value="Znf_RING"/>
</dbReference>
<protein>
    <recommendedName>
        <fullName evidence="6">RING-type domain-containing protein</fullName>
    </recommendedName>
</protein>
<dbReference type="Gene3D" id="3.30.40.10">
    <property type="entry name" value="Zinc/RING finger domain, C3HC4 (zinc finger)"/>
    <property type="match status" value="1"/>
</dbReference>